<dbReference type="InterPro" id="IPR029047">
    <property type="entry name" value="HSP70_peptide-bd_sf"/>
</dbReference>
<gene>
    <name evidence="5" type="ORF">E1163_16250</name>
</gene>
<dbReference type="EMBL" id="SMLW01000584">
    <property type="protein sequence ID" value="MTI26511.1"/>
    <property type="molecule type" value="Genomic_DNA"/>
</dbReference>
<keyword evidence="6" id="KW-1185">Reference proteome</keyword>
<dbReference type="InterPro" id="IPR042030">
    <property type="entry name" value="HscC_NBD"/>
</dbReference>
<accession>A0ABW9RRF6</accession>
<keyword evidence="3 4" id="KW-0067">ATP-binding</keyword>
<sequence length="564" mass="63106">MQNMILGIDLGTTHSLVSYFDDGQPCLVSNASGQVLTPSVVSVDDDGTILVGTSAKHRLITHPDVTVSEFKRFMGTNKTFTLGDHTFDATDLSSFVLKSLKSDAEEHLNQEINEVCISVPAYFNNKQREATKQAATLAGFTSIRLLNEPTAAALAFGVDGRQSEEAHYIVLDLGGGTFDVSLLEVFNGIFEIHASAGDNYLGGKDFTEAIVQHITERHRLDIATLSRQDKNKLYKAAESVKYQLSEKLSTGISINLSEAAFEYQLDLSTFEEICEKLLHRIKQPVIRVLSDADLATSSITGVILVGGATRMQLFRTLTSRLFKSIPRSDYHPDEAIAKGCAIQAALLGKENAVSEIIMTDVCPYTLGVAIVGRGAMGEEFLPLIERNSTIPVSESRPLVPAHPDQTGVTIQVYQGESFDPQHNLFLGRLDIDLPDDPEKRRILLTYTYDLDGTLEVEVSIPGTDKRERAYIKDGEAHTERTTGKRFEQLKHLKILPCDQQRNREMIARLERLFEEYTGQNREYIGFLLRHFKEVLATHNKRKVEEAFKYVEEELHYFKTRELEI</sequence>
<dbReference type="PRINTS" id="PR00301">
    <property type="entry name" value="HEATSHOCK70"/>
</dbReference>
<evidence type="ECO:0000256" key="3">
    <source>
        <dbReference type="ARBA" id="ARBA00022840"/>
    </source>
</evidence>
<dbReference type="InterPro" id="IPR018181">
    <property type="entry name" value="Heat_shock_70_CS"/>
</dbReference>
<dbReference type="CDD" id="cd10235">
    <property type="entry name" value="ASKHA_NBD_HSP70_HscC"/>
    <property type="match status" value="1"/>
</dbReference>
<evidence type="ECO:0000256" key="4">
    <source>
        <dbReference type="RuleBase" id="RU003322"/>
    </source>
</evidence>
<evidence type="ECO:0000313" key="6">
    <source>
        <dbReference type="Proteomes" id="UP000798808"/>
    </source>
</evidence>
<dbReference type="Pfam" id="PF00012">
    <property type="entry name" value="HSP70"/>
    <property type="match status" value="1"/>
</dbReference>
<evidence type="ECO:0000313" key="5">
    <source>
        <dbReference type="EMBL" id="MTI26511.1"/>
    </source>
</evidence>
<dbReference type="InterPro" id="IPR013126">
    <property type="entry name" value="Hsp_70_fam"/>
</dbReference>
<dbReference type="Proteomes" id="UP000798808">
    <property type="component" value="Unassembled WGS sequence"/>
</dbReference>
<dbReference type="Gene3D" id="3.30.420.40">
    <property type="match status" value="2"/>
</dbReference>
<protein>
    <submittedName>
        <fullName evidence="5">Molecular chaperone HscC</fullName>
    </submittedName>
</protein>
<reference evidence="5 6" key="1">
    <citation type="submission" date="2019-02" db="EMBL/GenBank/DDBJ databases">
        <authorList>
            <person name="Goldberg S.R."/>
            <person name="Haltli B.A."/>
            <person name="Correa H."/>
            <person name="Russell K.G."/>
        </authorList>
    </citation>
    <scope>NUCLEOTIDE SEQUENCE [LARGE SCALE GENOMIC DNA]</scope>
    <source>
        <strain evidence="5 6">JCM 16186</strain>
    </source>
</reference>
<dbReference type="Gene3D" id="3.90.640.10">
    <property type="entry name" value="Actin, Chain A, domain 4"/>
    <property type="match status" value="1"/>
</dbReference>
<dbReference type="Gene3D" id="2.60.34.10">
    <property type="entry name" value="Substrate Binding Domain Of DNAk, Chain A, domain 1"/>
    <property type="match status" value="1"/>
</dbReference>
<dbReference type="PROSITE" id="PS00329">
    <property type="entry name" value="HSP70_2"/>
    <property type="match status" value="1"/>
</dbReference>
<proteinExistence type="inferred from homology"/>
<evidence type="ECO:0000256" key="2">
    <source>
        <dbReference type="ARBA" id="ARBA00022741"/>
    </source>
</evidence>
<dbReference type="SUPFAM" id="SSF100920">
    <property type="entry name" value="Heat shock protein 70kD (HSP70), peptide-binding domain"/>
    <property type="match status" value="1"/>
</dbReference>
<dbReference type="InterPro" id="IPR043129">
    <property type="entry name" value="ATPase_NBD"/>
</dbReference>
<dbReference type="PANTHER" id="PTHR19375">
    <property type="entry name" value="HEAT SHOCK PROTEIN 70KDA"/>
    <property type="match status" value="1"/>
</dbReference>
<comment type="caution">
    <text evidence="5">The sequence shown here is derived from an EMBL/GenBank/DDBJ whole genome shotgun (WGS) entry which is preliminary data.</text>
</comment>
<dbReference type="PROSITE" id="PS00297">
    <property type="entry name" value="HSP70_1"/>
    <property type="match status" value="1"/>
</dbReference>
<organism evidence="5 6">
    <name type="scientific">Fulvivirga kasyanovii</name>
    <dbReference type="NCBI Taxonomy" id="396812"/>
    <lineage>
        <taxon>Bacteria</taxon>
        <taxon>Pseudomonadati</taxon>
        <taxon>Bacteroidota</taxon>
        <taxon>Cytophagia</taxon>
        <taxon>Cytophagales</taxon>
        <taxon>Fulvivirgaceae</taxon>
        <taxon>Fulvivirga</taxon>
    </lineage>
</organism>
<evidence type="ECO:0000256" key="1">
    <source>
        <dbReference type="ARBA" id="ARBA00007381"/>
    </source>
</evidence>
<name>A0ABW9RRF6_9BACT</name>
<comment type="similarity">
    <text evidence="1 4">Belongs to the heat shock protein 70 family.</text>
</comment>
<dbReference type="SUPFAM" id="SSF53067">
    <property type="entry name" value="Actin-like ATPase domain"/>
    <property type="match status" value="2"/>
</dbReference>
<keyword evidence="2 4" id="KW-0547">Nucleotide-binding</keyword>